<feature type="transmembrane region" description="Helical" evidence="3">
    <location>
        <begin position="97"/>
        <end position="115"/>
    </location>
</feature>
<dbReference type="AlphaFoldDB" id="A0A366E8K4"/>
<evidence type="ECO:0000313" key="5">
    <source>
        <dbReference type="EMBL" id="RBO98662.1"/>
    </source>
</evidence>
<evidence type="ECO:0000256" key="2">
    <source>
        <dbReference type="ARBA" id="ARBA00034247"/>
    </source>
</evidence>
<keyword evidence="6" id="KW-1185">Reference proteome</keyword>
<dbReference type="NCBIfam" id="TIGR00254">
    <property type="entry name" value="GGDEF"/>
    <property type="match status" value="1"/>
</dbReference>
<comment type="catalytic activity">
    <reaction evidence="2">
        <text>2 GTP = 3',3'-c-di-GMP + 2 diphosphate</text>
        <dbReference type="Rhea" id="RHEA:24898"/>
        <dbReference type="ChEBI" id="CHEBI:33019"/>
        <dbReference type="ChEBI" id="CHEBI:37565"/>
        <dbReference type="ChEBI" id="CHEBI:58805"/>
        <dbReference type="EC" id="2.7.7.65"/>
    </reaction>
</comment>
<organism evidence="5 6">
    <name type="scientific">Pseudochrobactrum asaccharolyticum</name>
    <dbReference type="NCBI Taxonomy" id="354351"/>
    <lineage>
        <taxon>Bacteria</taxon>
        <taxon>Pseudomonadati</taxon>
        <taxon>Pseudomonadota</taxon>
        <taxon>Alphaproteobacteria</taxon>
        <taxon>Hyphomicrobiales</taxon>
        <taxon>Brucellaceae</taxon>
        <taxon>Pseudochrobactrum</taxon>
    </lineage>
</organism>
<reference evidence="5 6" key="1">
    <citation type="submission" date="2018-06" db="EMBL/GenBank/DDBJ databases">
        <title>Genomic Encyclopedia of Type Strains, Phase IV (KMG-IV): sequencing the most valuable type-strain genomes for metagenomic binning, comparative biology and taxonomic classification.</title>
        <authorList>
            <person name="Goeker M."/>
        </authorList>
    </citation>
    <scope>NUCLEOTIDE SEQUENCE [LARGE SCALE GENOMIC DNA]</scope>
    <source>
        <strain evidence="5 6">DSM 25619</strain>
    </source>
</reference>
<keyword evidence="3" id="KW-0812">Transmembrane</keyword>
<dbReference type="PANTHER" id="PTHR45138:SF9">
    <property type="entry name" value="DIGUANYLATE CYCLASE DGCM-RELATED"/>
    <property type="match status" value="1"/>
</dbReference>
<dbReference type="InterPro" id="IPR050469">
    <property type="entry name" value="Diguanylate_Cyclase"/>
</dbReference>
<dbReference type="PANTHER" id="PTHR45138">
    <property type="entry name" value="REGULATORY COMPONENTS OF SENSORY TRANSDUCTION SYSTEM"/>
    <property type="match status" value="1"/>
</dbReference>
<evidence type="ECO:0000256" key="1">
    <source>
        <dbReference type="ARBA" id="ARBA00012528"/>
    </source>
</evidence>
<dbReference type="CDD" id="cd01949">
    <property type="entry name" value="GGDEF"/>
    <property type="match status" value="1"/>
</dbReference>
<dbReference type="Pfam" id="PF00990">
    <property type="entry name" value="GGDEF"/>
    <property type="match status" value="1"/>
</dbReference>
<accession>A0A366E8K4</accession>
<keyword evidence="3" id="KW-1133">Transmembrane helix</keyword>
<dbReference type="RefSeq" id="WP_170137417.1">
    <property type="nucleotide sequence ID" value="NZ_JBHEEG010000003.1"/>
</dbReference>
<name>A0A366E8K4_9HYPH</name>
<dbReference type="GO" id="GO:0005886">
    <property type="term" value="C:plasma membrane"/>
    <property type="evidence" value="ECO:0007669"/>
    <property type="project" value="TreeGrafter"/>
</dbReference>
<dbReference type="InterPro" id="IPR043128">
    <property type="entry name" value="Rev_trsase/Diguanyl_cyclase"/>
</dbReference>
<evidence type="ECO:0000313" key="6">
    <source>
        <dbReference type="Proteomes" id="UP000252893"/>
    </source>
</evidence>
<dbReference type="FunFam" id="3.30.70.270:FF:000001">
    <property type="entry name" value="Diguanylate cyclase domain protein"/>
    <property type="match status" value="1"/>
</dbReference>
<feature type="domain" description="GGDEF" evidence="4">
    <location>
        <begin position="251"/>
        <end position="384"/>
    </location>
</feature>
<dbReference type="GO" id="GO:1902201">
    <property type="term" value="P:negative regulation of bacterial-type flagellum-dependent cell motility"/>
    <property type="evidence" value="ECO:0007669"/>
    <property type="project" value="TreeGrafter"/>
</dbReference>
<sequence>MIIQYITNIDPNSLFIVNAISLAAFSIAFFCIWMKQRDRVYWLYWVAANFILSLGFTAFVIIDRTQMMQLIIVNGFMVMGIALRWQALRSFFYRKNYIEVNIVILLVLLVPYSLSSYVSNSFIFGFVNLLFFIEIVLVLRELIRPNGEVLPSRWGLVIAYSIVGVGFLVRVGQGWIAGPQNMTLLPNDGLLTVLLLTISVHIVASGAFAISLAYERGISELKQMTLLDPLTELYNRRAFELALAGQKPDLESLTLILLDIDHFKRVNDVYGHEAGDVALKRCANILTTVFRKKDVVARIGGEEFAVILPDTTLNEAYDFAERARKAVEDDAFEHGSNIVRLTISAGVCQTVAGVTSLSDITKKADVSLYMAKNKGRNRVEIFAA</sequence>
<feature type="transmembrane region" description="Helical" evidence="3">
    <location>
        <begin position="121"/>
        <end position="142"/>
    </location>
</feature>
<feature type="transmembrane region" description="Helical" evidence="3">
    <location>
        <begin position="68"/>
        <end position="85"/>
    </location>
</feature>
<feature type="transmembrane region" description="Helical" evidence="3">
    <location>
        <begin position="154"/>
        <end position="177"/>
    </location>
</feature>
<dbReference type="SUPFAM" id="SSF55073">
    <property type="entry name" value="Nucleotide cyclase"/>
    <property type="match status" value="1"/>
</dbReference>
<proteinExistence type="predicted"/>
<dbReference type="Proteomes" id="UP000252893">
    <property type="component" value="Unassembled WGS sequence"/>
</dbReference>
<dbReference type="EMBL" id="QNRH01000001">
    <property type="protein sequence ID" value="RBO98662.1"/>
    <property type="molecule type" value="Genomic_DNA"/>
</dbReference>
<dbReference type="GO" id="GO:0052621">
    <property type="term" value="F:diguanylate cyclase activity"/>
    <property type="evidence" value="ECO:0007669"/>
    <property type="project" value="UniProtKB-EC"/>
</dbReference>
<dbReference type="Gene3D" id="3.30.70.270">
    <property type="match status" value="1"/>
</dbReference>
<dbReference type="EC" id="2.7.7.65" evidence="1"/>
<evidence type="ECO:0000259" key="4">
    <source>
        <dbReference type="PROSITE" id="PS50887"/>
    </source>
</evidence>
<evidence type="ECO:0000256" key="3">
    <source>
        <dbReference type="SAM" id="Phobius"/>
    </source>
</evidence>
<gene>
    <name evidence="5" type="ORF">DFR47_101262</name>
</gene>
<dbReference type="InterPro" id="IPR029787">
    <property type="entry name" value="Nucleotide_cyclase"/>
</dbReference>
<comment type="caution">
    <text evidence="5">The sequence shown here is derived from an EMBL/GenBank/DDBJ whole genome shotgun (WGS) entry which is preliminary data.</text>
</comment>
<feature type="transmembrane region" description="Helical" evidence="3">
    <location>
        <begin position="15"/>
        <end position="34"/>
    </location>
</feature>
<feature type="transmembrane region" description="Helical" evidence="3">
    <location>
        <begin position="41"/>
        <end position="62"/>
    </location>
</feature>
<dbReference type="InterPro" id="IPR000160">
    <property type="entry name" value="GGDEF_dom"/>
</dbReference>
<dbReference type="PROSITE" id="PS50887">
    <property type="entry name" value="GGDEF"/>
    <property type="match status" value="1"/>
</dbReference>
<dbReference type="GO" id="GO:0043709">
    <property type="term" value="P:cell adhesion involved in single-species biofilm formation"/>
    <property type="evidence" value="ECO:0007669"/>
    <property type="project" value="TreeGrafter"/>
</dbReference>
<feature type="transmembrane region" description="Helical" evidence="3">
    <location>
        <begin position="189"/>
        <end position="214"/>
    </location>
</feature>
<protein>
    <recommendedName>
        <fullName evidence="1">diguanylate cyclase</fullName>
        <ecNumber evidence="1">2.7.7.65</ecNumber>
    </recommendedName>
</protein>
<dbReference type="SMART" id="SM00267">
    <property type="entry name" value="GGDEF"/>
    <property type="match status" value="1"/>
</dbReference>
<keyword evidence="3" id="KW-0472">Membrane</keyword>